<dbReference type="Pfam" id="PF18893">
    <property type="entry name" value="DUF5652"/>
    <property type="match status" value="1"/>
</dbReference>
<proteinExistence type="predicted"/>
<evidence type="ECO:0000313" key="3">
    <source>
        <dbReference type="EMBL" id="PZX15886.1"/>
    </source>
</evidence>
<name>A0A2W7NRJ5_9BACT</name>
<dbReference type="EMBL" id="QKZK01000015">
    <property type="protein sequence ID" value="PZX15886.1"/>
    <property type="molecule type" value="Genomic_DNA"/>
</dbReference>
<protein>
    <recommendedName>
        <fullName evidence="2">DUF5652 domain-containing protein</fullName>
    </recommendedName>
</protein>
<comment type="caution">
    <text evidence="3">The sequence shown here is derived from an EMBL/GenBank/DDBJ whole genome shotgun (WGS) entry which is preliminary data.</text>
</comment>
<dbReference type="RefSeq" id="WP_111445973.1">
    <property type="nucleotide sequence ID" value="NZ_QKZK01000015.1"/>
</dbReference>
<organism evidence="3 4">
    <name type="scientific">Breznakibacter xylanolyticus</name>
    <dbReference type="NCBI Taxonomy" id="990"/>
    <lineage>
        <taxon>Bacteria</taxon>
        <taxon>Pseudomonadati</taxon>
        <taxon>Bacteroidota</taxon>
        <taxon>Bacteroidia</taxon>
        <taxon>Marinilabiliales</taxon>
        <taxon>Marinilabiliaceae</taxon>
        <taxon>Breznakibacter</taxon>
    </lineage>
</organism>
<evidence type="ECO:0000256" key="1">
    <source>
        <dbReference type="SAM" id="Phobius"/>
    </source>
</evidence>
<evidence type="ECO:0000313" key="4">
    <source>
        <dbReference type="Proteomes" id="UP000249239"/>
    </source>
</evidence>
<feature type="transmembrane region" description="Helical" evidence="1">
    <location>
        <begin position="12"/>
        <end position="34"/>
    </location>
</feature>
<keyword evidence="4" id="KW-1185">Reference proteome</keyword>
<dbReference type="AlphaFoldDB" id="A0A2W7NRJ5"/>
<evidence type="ECO:0000259" key="2">
    <source>
        <dbReference type="Pfam" id="PF18893"/>
    </source>
</evidence>
<feature type="domain" description="DUF5652" evidence="2">
    <location>
        <begin position="1"/>
        <end position="70"/>
    </location>
</feature>
<dbReference type="OrthoDB" id="5119798at2"/>
<dbReference type="InterPro" id="IPR043712">
    <property type="entry name" value="DUF5652"/>
</dbReference>
<dbReference type="Proteomes" id="UP000249239">
    <property type="component" value="Unassembled WGS sequence"/>
</dbReference>
<accession>A0A2W7NRJ5</accession>
<keyword evidence="1" id="KW-0812">Transmembrane</keyword>
<reference evidence="3 4" key="1">
    <citation type="submission" date="2018-06" db="EMBL/GenBank/DDBJ databases">
        <title>Genomic Encyclopedia of Archaeal and Bacterial Type Strains, Phase II (KMG-II): from individual species to whole genera.</title>
        <authorList>
            <person name="Goeker M."/>
        </authorList>
    </citation>
    <scope>NUCLEOTIDE SEQUENCE [LARGE SCALE GENOMIC DNA]</scope>
    <source>
        <strain evidence="3 4">DSM 6779</strain>
    </source>
</reference>
<gene>
    <name evidence="3" type="ORF">LX69_02078</name>
</gene>
<sequence length="73" mass="8775">MEFFIIQWSHVLFPLLLGIMLWDGVWKVIAMWHAARRNELGWFVCLAVFNTIGVLPIVYLLRCRRKRESRSRN</sequence>
<feature type="transmembrane region" description="Helical" evidence="1">
    <location>
        <begin position="40"/>
        <end position="61"/>
    </location>
</feature>
<keyword evidence="1" id="KW-1133">Transmembrane helix</keyword>
<keyword evidence="1" id="KW-0472">Membrane</keyword>